<dbReference type="HOGENOM" id="CLU_1763911_0_0_2"/>
<name>C3NN37_SACI1</name>
<accession>C3NN37</accession>
<dbReference type="EMBL" id="CP001404">
    <property type="protein sequence ID" value="ACP49844.1"/>
    <property type="molecule type" value="Genomic_DNA"/>
</dbReference>
<organism evidence="2 3">
    <name type="scientific">Saccharolobus islandicus (strain Y.N.15.51 / Yellowstone #2)</name>
    <name type="common">Sulfolobus islandicus</name>
    <dbReference type="NCBI Taxonomy" id="419942"/>
    <lineage>
        <taxon>Archaea</taxon>
        <taxon>Thermoproteota</taxon>
        <taxon>Thermoprotei</taxon>
        <taxon>Sulfolobales</taxon>
        <taxon>Sulfolobaceae</taxon>
        <taxon>Saccharolobus</taxon>
    </lineage>
</organism>
<reference evidence="2 3" key="1">
    <citation type="journal article" date="2009" name="Proc. Natl. Acad. Sci. U.S.A.">
        <title>Biogeography of the Sulfolobus islandicus pan-genome.</title>
        <authorList>
            <person name="Reno M.L."/>
            <person name="Held N.L."/>
            <person name="Fields C.J."/>
            <person name="Burke P.V."/>
            <person name="Whitaker R.J."/>
        </authorList>
    </citation>
    <scope>NUCLEOTIDE SEQUENCE [LARGE SCALE GENOMIC DNA]</scope>
    <source>
        <strain evidence="3">Y.N.15.51 / Yellowstone #2</strain>
    </source>
</reference>
<feature type="region of interest" description="Disordered" evidence="1">
    <location>
        <begin position="1"/>
        <end position="35"/>
    </location>
</feature>
<evidence type="ECO:0000313" key="3">
    <source>
        <dbReference type="Proteomes" id="UP000006818"/>
    </source>
</evidence>
<protein>
    <submittedName>
        <fullName evidence="2">Uncharacterized protein</fullName>
    </submittedName>
</protein>
<dbReference type="Proteomes" id="UP000006818">
    <property type="component" value="Chromosome"/>
</dbReference>
<feature type="compositionally biased region" description="Basic and acidic residues" evidence="1">
    <location>
        <begin position="11"/>
        <end position="35"/>
    </location>
</feature>
<gene>
    <name evidence="2" type="ordered locus">YN1551_2952</name>
</gene>
<dbReference type="AlphaFoldDB" id="C3NN37"/>
<evidence type="ECO:0000313" key="2">
    <source>
        <dbReference type="EMBL" id="ACP49844.1"/>
    </source>
</evidence>
<sequence>MHKNIVFNMPEHPEHPGREHPGKEHPTKEHPGKEISLDDLAKTIEDFVKMDSELKGGYFLIYDTATNKPLALKLQRVHKDRLSKVSENKYFACADFISSEGKLYDLDFFVESMHDQLKVTEISIHKEQSIPRYNWVEEGGIWKKVKI</sequence>
<proteinExistence type="predicted"/>
<evidence type="ECO:0000256" key="1">
    <source>
        <dbReference type="SAM" id="MobiDB-lite"/>
    </source>
</evidence>
<dbReference type="KEGG" id="sin:YN1551_2952"/>